<feature type="transmembrane region" description="Helical" evidence="1">
    <location>
        <begin position="77"/>
        <end position="100"/>
    </location>
</feature>
<accession>A0ABW6HMH8</accession>
<dbReference type="Proteomes" id="UP001600039">
    <property type="component" value="Unassembled WGS sequence"/>
</dbReference>
<comment type="caution">
    <text evidence="2">The sequence shown here is derived from an EMBL/GenBank/DDBJ whole genome shotgun (WGS) entry which is preliminary data.</text>
</comment>
<keyword evidence="1" id="KW-0472">Membrane</keyword>
<feature type="transmembrane region" description="Helical" evidence="1">
    <location>
        <begin position="27"/>
        <end position="46"/>
    </location>
</feature>
<keyword evidence="1" id="KW-1133">Transmembrane helix</keyword>
<protein>
    <recommendedName>
        <fullName evidence="4">Yip1 domain-containing protein</fullName>
    </recommendedName>
</protein>
<evidence type="ECO:0008006" key="4">
    <source>
        <dbReference type="Google" id="ProtNLM"/>
    </source>
</evidence>
<evidence type="ECO:0000313" key="2">
    <source>
        <dbReference type="EMBL" id="MFE3848244.1"/>
    </source>
</evidence>
<evidence type="ECO:0000313" key="3">
    <source>
        <dbReference type="Proteomes" id="UP001600039"/>
    </source>
</evidence>
<reference evidence="2 3" key="1">
    <citation type="submission" date="2024-06" db="EMBL/GenBank/DDBJ databases">
        <title>Flavobacterium spp. isolated from glacier.</title>
        <authorList>
            <person name="Han D."/>
        </authorList>
    </citation>
    <scope>NUCLEOTIDE SEQUENCE [LARGE SCALE GENOMIC DNA]</scope>
    <source>
        <strain evidence="2 3">LB3P45</strain>
    </source>
</reference>
<gene>
    <name evidence="2" type="ORF">ACFX5D_09760</name>
</gene>
<organism evidence="2 3">
    <name type="scientific">Flavobacterium fructosi</name>
    <dbReference type="NCBI Taxonomy" id="3230416"/>
    <lineage>
        <taxon>Bacteria</taxon>
        <taxon>Pseudomonadati</taxon>
        <taxon>Bacteroidota</taxon>
        <taxon>Flavobacteriia</taxon>
        <taxon>Flavobacteriales</taxon>
        <taxon>Flavobacteriaceae</taxon>
        <taxon>Flavobacterium</taxon>
    </lineage>
</organism>
<feature type="transmembrane region" description="Helical" evidence="1">
    <location>
        <begin position="228"/>
        <end position="245"/>
    </location>
</feature>
<keyword evidence="1" id="KW-0812">Transmembrane</keyword>
<dbReference type="RefSeq" id="WP_379858009.1">
    <property type="nucleotide sequence ID" value="NZ_JBHZQA010000005.1"/>
</dbReference>
<feature type="transmembrane region" description="Helical" evidence="1">
    <location>
        <begin position="115"/>
        <end position="139"/>
    </location>
</feature>
<feature type="transmembrane region" description="Helical" evidence="1">
    <location>
        <begin position="196"/>
        <end position="216"/>
    </location>
</feature>
<proteinExistence type="predicted"/>
<feature type="transmembrane region" description="Helical" evidence="1">
    <location>
        <begin position="151"/>
        <end position="176"/>
    </location>
</feature>
<feature type="transmembrane region" description="Helical" evidence="1">
    <location>
        <begin position="5"/>
        <end position="21"/>
    </location>
</feature>
<dbReference type="EMBL" id="JBHZQA010000005">
    <property type="protein sequence ID" value="MFE3848244.1"/>
    <property type="molecule type" value="Genomic_DNA"/>
</dbReference>
<evidence type="ECO:0000256" key="1">
    <source>
        <dbReference type="SAM" id="Phobius"/>
    </source>
</evidence>
<keyword evidence="3" id="KW-1185">Reference proteome</keyword>
<sequence length="249" mass="28288">MKNFIYFLIISAVSFTITIYLCGNEYLNIFSICSQLFSICVIGAFYDTKTPKLHNKNLSLNSINPYLIVKHINLKNINIYVILILVFTIVFGLVNAYLIVNRLEIDQNTNNFLKIISYTSLGITQFGGWFFQSVLIYTLSNIIGSKLLFNTYLKIVGIAYIGFLLLSVFTLLYNLISLPQNISIENFNDLVKNSLVYSISGKVSEFFVLSIIACGISANEHFKPTTSLFICFLPSCLLLTFKYIFELIL</sequence>
<name>A0ABW6HMH8_9FLAO</name>